<keyword evidence="1" id="KW-0732">Signal</keyword>
<gene>
    <name evidence="2" type="ORF">BJD16_16380</name>
</gene>
<protein>
    <submittedName>
        <fullName evidence="2">Uncharacterized protein</fullName>
    </submittedName>
</protein>
<dbReference type="RefSeq" id="WP_042023117.1">
    <property type="nucleotide sequence ID" value="NZ_CDBW01000039.1"/>
</dbReference>
<dbReference type="OrthoDB" id="5586982at2"/>
<sequence>MKLKHAWIAGLFTLSTTLVQAAEVIAGVDVAPGQASLAQELTASATVTAIDLETRQVSLKNAEGETFDIVAGEQVANLPNVKVGDKVMLKYLQILDVELLKGTAGIRKRIVEVDGERAGADEKPGGGVGMKVTIYADVIGLNKQQQTVTVRGVDETLTIKINNPEQFNLIAEGDQLKAVQTKAIGIGIVASE</sequence>
<evidence type="ECO:0000313" key="2">
    <source>
        <dbReference type="EMBL" id="OHY91531.1"/>
    </source>
</evidence>
<accession>A0A1S2CV21</accession>
<feature type="chain" id="PRO_5010225943" evidence="1">
    <location>
        <begin position="22"/>
        <end position="192"/>
    </location>
</feature>
<evidence type="ECO:0000256" key="1">
    <source>
        <dbReference type="SAM" id="SignalP"/>
    </source>
</evidence>
<dbReference type="EMBL" id="MKFU01000021">
    <property type="protein sequence ID" value="OHY91531.1"/>
    <property type="molecule type" value="Genomic_DNA"/>
</dbReference>
<dbReference type="STRING" id="646.BJD16_16380"/>
<evidence type="ECO:0000313" key="3">
    <source>
        <dbReference type="Proteomes" id="UP000179934"/>
    </source>
</evidence>
<dbReference type="Proteomes" id="UP000179934">
    <property type="component" value="Unassembled WGS sequence"/>
</dbReference>
<comment type="caution">
    <text evidence="2">The sequence shown here is derived from an EMBL/GenBank/DDBJ whole genome shotgun (WGS) entry which is preliminary data.</text>
</comment>
<dbReference type="GeneID" id="58923769"/>
<name>A0A1S2CV21_AERSO</name>
<dbReference type="AlphaFoldDB" id="A0A1S2CV21"/>
<proteinExistence type="predicted"/>
<organism evidence="2 3">
    <name type="scientific">Aeromonas sobria</name>
    <dbReference type="NCBI Taxonomy" id="646"/>
    <lineage>
        <taxon>Bacteria</taxon>
        <taxon>Pseudomonadati</taxon>
        <taxon>Pseudomonadota</taxon>
        <taxon>Gammaproteobacteria</taxon>
        <taxon>Aeromonadales</taxon>
        <taxon>Aeromonadaceae</taxon>
        <taxon>Aeromonas</taxon>
    </lineage>
</organism>
<reference evidence="2 3" key="1">
    <citation type="submission" date="2016-09" db="EMBL/GenBank/DDBJ databases">
        <title>Draft Genome Sequence of Aeromonas sobria Strain 08005, Isolated from Sick Rana catesbeiana.</title>
        <authorList>
            <person name="Yang Q."/>
        </authorList>
    </citation>
    <scope>NUCLEOTIDE SEQUENCE [LARGE SCALE GENOMIC DNA]</scope>
    <source>
        <strain evidence="2 3">08005</strain>
    </source>
</reference>
<feature type="signal peptide" evidence="1">
    <location>
        <begin position="1"/>
        <end position="21"/>
    </location>
</feature>